<feature type="domain" description="JmjC" evidence="1">
    <location>
        <begin position="186"/>
        <end position="343"/>
    </location>
</feature>
<proteinExistence type="predicted"/>
<comment type="caution">
    <text evidence="2">The sequence shown here is derived from an EMBL/GenBank/DDBJ whole genome shotgun (WGS) entry which is preliminary data.</text>
</comment>
<dbReference type="Pfam" id="PF13621">
    <property type="entry name" value="Cupin_8"/>
    <property type="match status" value="1"/>
</dbReference>
<dbReference type="InterPro" id="IPR041667">
    <property type="entry name" value="Cupin_8"/>
</dbReference>
<reference evidence="2 3" key="1">
    <citation type="submission" date="2018-03" db="EMBL/GenBank/DDBJ databases">
        <title>Draft Genome Sequences of the Obligatory Marine Myxobacteria Enhygromyxa salina SWB005.</title>
        <authorList>
            <person name="Poehlein A."/>
            <person name="Moghaddam J.A."/>
            <person name="Harms H."/>
            <person name="Alanjari M."/>
            <person name="Koenig G.M."/>
            <person name="Daniel R."/>
            <person name="Schaeberle T.F."/>
        </authorList>
    </citation>
    <scope>NUCLEOTIDE SEQUENCE [LARGE SCALE GENOMIC DNA]</scope>
    <source>
        <strain evidence="2 3">SWB005</strain>
    </source>
</reference>
<evidence type="ECO:0000259" key="1">
    <source>
        <dbReference type="PROSITE" id="PS51184"/>
    </source>
</evidence>
<evidence type="ECO:0000313" key="2">
    <source>
        <dbReference type="EMBL" id="PRP98515.1"/>
    </source>
</evidence>
<dbReference type="PANTHER" id="PTHR12461">
    <property type="entry name" value="HYPOXIA-INDUCIBLE FACTOR 1 ALPHA INHIBITOR-RELATED"/>
    <property type="match status" value="1"/>
</dbReference>
<dbReference type="Gene3D" id="2.60.120.10">
    <property type="entry name" value="Jelly Rolls"/>
    <property type="match status" value="1"/>
</dbReference>
<name>A0A2S9Y085_9BACT</name>
<sequence>MPTQPPSPASDRRAIPRPESFSEFRAPKLGLKTQLVTKGVLLSRHLVLMPFMPLMKSRPEQPMDGEKLKVPFEALERTLVHRALLGRARVYADDETFEIPRLRADEVTPAELQALIDHTPVVLEGLFSKDLLQRWSLERLKQRFGDARMWVTNTDLTEHKSSMAELLDEIIAGDQSGKYVRSASDVFIEEPELLEQLPLDTMKRYMGEVAEYFGAELFIGGAGTGTPFHCAPFFNFFAMIHGVKDWVFAHPSYSSWIYPILHHMGYGVSRVRHRNPEEIDSKYPLYRQIPRLTCRLEAGDMLINPPWWWHAVDNLSPSSIGIATRWVEPGLTRFNRTYELAGKLYKSSRELLRNAHQAGQGRRLQDSMWRDRFHLKPPNINALFKR</sequence>
<dbReference type="SMART" id="SM00558">
    <property type="entry name" value="JmjC"/>
    <property type="match status" value="1"/>
</dbReference>
<dbReference type="PROSITE" id="PS51184">
    <property type="entry name" value="JMJC"/>
    <property type="match status" value="1"/>
</dbReference>
<dbReference type="OrthoDB" id="118524at2"/>
<keyword evidence="3" id="KW-1185">Reference proteome</keyword>
<dbReference type="EMBL" id="PVNK01000145">
    <property type="protein sequence ID" value="PRP98515.1"/>
    <property type="molecule type" value="Genomic_DNA"/>
</dbReference>
<dbReference type="InterPro" id="IPR014710">
    <property type="entry name" value="RmlC-like_jellyroll"/>
</dbReference>
<accession>A0A2S9Y085</accession>
<dbReference type="Proteomes" id="UP000237968">
    <property type="component" value="Unassembled WGS sequence"/>
</dbReference>
<dbReference type="PANTHER" id="PTHR12461:SF105">
    <property type="entry name" value="HYPOXIA-INDUCIBLE FACTOR 1-ALPHA INHIBITOR"/>
    <property type="match status" value="1"/>
</dbReference>
<dbReference type="SUPFAM" id="SSF51197">
    <property type="entry name" value="Clavaminate synthase-like"/>
    <property type="match status" value="1"/>
</dbReference>
<organism evidence="2 3">
    <name type="scientific">Enhygromyxa salina</name>
    <dbReference type="NCBI Taxonomy" id="215803"/>
    <lineage>
        <taxon>Bacteria</taxon>
        <taxon>Pseudomonadati</taxon>
        <taxon>Myxococcota</taxon>
        <taxon>Polyangia</taxon>
        <taxon>Nannocystales</taxon>
        <taxon>Nannocystaceae</taxon>
        <taxon>Enhygromyxa</taxon>
    </lineage>
</organism>
<protein>
    <recommendedName>
        <fullName evidence="1">JmjC domain-containing protein</fullName>
    </recommendedName>
</protein>
<dbReference type="AlphaFoldDB" id="A0A2S9Y085"/>
<dbReference type="InterPro" id="IPR003347">
    <property type="entry name" value="JmjC_dom"/>
</dbReference>
<evidence type="ECO:0000313" key="3">
    <source>
        <dbReference type="Proteomes" id="UP000237968"/>
    </source>
</evidence>
<gene>
    <name evidence="2" type="ORF">ENSA5_29850</name>
</gene>